<feature type="region of interest" description="Disordered" evidence="1">
    <location>
        <begin position="1"/>
        <end position="23"/>
    </location>
</feature>
<sequence>MNEKRGKAISTTHNASGSPGGPLLINDLDEGVDAFSVKFDDDTKLGGVVNTPACCAALEKDLDRLEIRAEKTHLKFNKDKCRVQNLRSNNLIHQYSLGAELLEDSSAVKNLGC</sequence>
<protein>
    <submittedName>
        <fullName evidence="2">Rna-directed dna polymerase from mobile element jockey-like</fullName>
    </submittedName>
</protein>
<proteinExistence type="predicted"/>
<dbReference type="Proteomes" id="UP001145742">
    <property type="component" value="Unassembled WGS sequence"/>
</dbReference>
<evidence type="ECO:0000313" key="2">
    <source>
        <dbReference type="EMBL" id="KAJ7410897.1"/>
    </source>
</evidence>
<comment type="caution">
    <text evidence="2">The sequence shown here is derived from an EMBL/GenBank/DDBJ whole genome shotgun (WGS) entry which is preliminary data.</text>
</comment>
<reference evidence="2" key="1">
    <citation type="submission" date="2019-10" db="EMBL/GenBank/DDBJ databases">
        <authorList>
            <person name="Soares A.E.R."/>
            <person name="Aleixo A."/>
            <person name="Schneider P."/>
            <person name="Miyaki C.Y."/>
            <person name="Schneider M.P."/>
            <person name="Mello C."/>
            <person name="Vasconcelos A.T.R."/>
        </authorList>
    </citation>
    <scope>NUCLEOTIDE SEQUENCE</scope>
    <source>
        <tissue evidence="2">Muscle</tissue>
    </source>
</reference>
<gene>
    <name evidence="2" type="ORF">WISP_105604</name>
</gene>
<dbReference type="EMBL" id="WHWB01034377">
    <property type="protein sequence ID" value="KAJ7410897.1"/>
    <property type="molecule type" value="Genomic_DNA"/>
</dbReference>
<organism evidence="2 3">
    <name type="scientific">Willisornis vidua</name>
    <name type="common">Xingu scale-backed antbird</name>
    <dbReference type="NCBI Taxonomy" id="1566151"/>
    <lineage>
        <taxon>Eukaryota</taxon>
        <taxon>Metazoa</taxon>
        <taxon>Chordata</taxon>
        <taxon>Craniata</taxon>
        <taxon>Vertebrata</taxon>
        <taxon>Euteleostomi</taxon>
        <taxon>Archelosauria</taxon>
        <taxon>Archosauria</taxon>
        <taxon>Dinosauria</taxon>
        <taxon>Saurischia</taxon>
        <taxon>Theropoda</taxon>
        <taxon>Coelurosauria</taxon>
        <taxon>Aves</taxon>
        <taxon>Neognathae</taxon>
        <taxon>Neoaves</taxon>
        <taxon>Telluraves</taxon>
        <taxon>Australaves</taxon>
        <taxon>Passeriformes</taxon>
        <taxon>Thamnophilidae</taxon>
        <taxon>Willisornis</taxon>
    </lineage>
</organism>
<keyword evidence="3" id="KW-1185">Reference proteome</keyword>
<evidence type="ECO:0000256" key="1">
    <source>
        <dbReference type="SAM" id="MobiDB-lite"/>
    </source>
</evidence>
<evidence type="ECO:0000313" key="3">
    <source>
        <dbReference type="Proteomes" id="UP001145742"/>
    </source>
</evidence>
<name>A0ABQ9CXA8_9PASS</name>
<accession>A0ABQ9CXA8</accession>